<reference evidence="2 3" key="1">
    <citation type="submission" date="2016-11" db="EMBL/GenBank/DDBJ databases">
        <title>Tenacibaculum sp. LPB0136, isolated from marine environment.</title>
        <authorList>
            <person name="Kim E."/>
            <person name="Yi H."/>
        </authorList>
    </citation>
    <scope>NUCLEOTIDE SEQUENCE [LARGE SCALE GENOMIC DNA]</scope>
    <source>
        <strain evidence="2 3">LPB0136</strain>
    </source>
</reference>
<evidence type="ECO:0000259" key="1">
    <source>
        <dbReference type="Pfam" id="PF12728"/>
    </source>
</evidence>
<accession>A0A1L3JLC9</accession>
<evidence type="ECO:0000313" key="3">
    <source>
        <dbReference type="Proteomes" id="UP000181898"/>
    </source>
</evidence>
<dbReference type="InterPro" id="IPR009061">
    <property type="entry name" value="DNA-bd_dom_put_sf"/>
</dbReference>
<dbReference type="AlphaFoldDB" id="A0A1L3JLC9"/>
<dbReference type="EMBL" id="CP018155">
    <property type="protein sequence ID" value="APG65927.1"/>
    <property type="molecule type" value="Genomic_DNA"/>
</dbReference>
<name>A0A1L3JLC9_9FLAO</name>
<organism evidence="2 3">
    <name type="scientific">Tenacibaculum todarodis</name>
    <dbReference type="NCBI Taxonomy" id="1850252"/>
    <lineage>
        <taxon>Bacteria</taxon>
        <taxon>Pseudomonadati</taxon>
        <taxon>Bacteroidota</taxon>
        <taxon>Flavobacteriia</taxon>
        <taxon>Flavobacteriales</taxon>
        <taxon>Flavobacteriaceae</taxon>
        <taxon>Tenacibaculum</taxon>
    </lineage>
</organism>
<gene>
    <name evidence="2" type="ORF">LPB136_11375</name>
</gene>
<dbReference type="Pfam" id="PF12728">
    <property type="entry name" value="HTH_17"/>
    <property type="match status" value="1"/>
</dbReference>
<dbReference type="SUPFAM" id="SSF46955">
    <property type="entry name" value="Putative DNA-binding domain"/>
    <property type="match status" value="1"/>
</dbReference>
<dbReference type="OrthoDB" id="1097811at2"/>
<proteinExistence type="predicted"/>
<protein>
    <recommendedName>
        <fullName evidence="1">Helix-turn-helix domain-containing protein</fullName>
    </recommendedName>
</protein>
<evidence type="ECO:0000313" key="2">
    <source>
        <dbReference type="EMBL" id="APG65927.1"/>
    </source>
</evidence>
<dbReference type="RefSeq" id="WP_072556449.1">
    <property type="nucleotide sequence ID" value="NZ_CP018155.1"/>
</dbReference>
<feature type="domain" description="Helix-turn-helix" evidence="1">
    <location>
        <begin position="46"/>
        <end position="89"/>
    </location>
</feature>
<dbReference type="InterPro" id="IPR041657">
    <property type="entry name" value="HTH_17"/>
</dbReference>
<sequence length="95" mass="10961">MIKSTIIQLSPKELANFISCELKAELIKLTANPKIKNLISTDKPHLTRKETAKFFDVSLNCINDWSKKNILKPFKVGQRTYFRKSDLLDTLFSCK</sequence>
<keyword evidence="3" id="KW-1185">Reference proteome</keyword>
<dbReference type="KEGG" id="ten:LPB136_11375"/>
<dbReference type="Proteomes" id="UP000181898">
    <property type="component" value="Chromosome"/>
</dbReference>
<dbReference type="STRING" id="1850252.LPB136_11375"/>